<name>A0A835ZH00_9STRA</name>
<gene>
    <name evidence="1" type="ORF">JKP88DRAFT_195438</name>
</gene>
<comment type="caution">
    <text evidence="1">The sequence shown here is derived from an EMBL/GenBank/DDBJ whole genome shotgun (WGS) entry which is preliminary data.</text>
</comment>
<proteinExistence type="predicted"/>
<keyword evidence="2" id="KW-1185">Reference proteome</keyword>
<organism evidence="1 2">
    <name type="scientific">Tribonema minus</name>
    <dbReference type="NCBI Taxonomy" id="303371"/>
    <lineage>
        <taxon>Eukaryota</taxon>
        <taxon>Sar</taxon>
        <taxon>Stramenopiles</taxon>
        <taxon>Ochrophyta</taxon>
        <taxon>PX clade</taxon>
        <taxon>Xanthophyceae</taxon>
        <taxon>Tribonematales</taxon>
        <taxon>Tribonemataceae</taxon>
        <taxon>Tribonema</taxon>
    </lineage>
</organism>
<protein>
    <submittedName>
        <fullName evidence="1">Uncharacterized protein</fullName>
    </submittedName>
</protein>
<dbReference type="Proteomes" id="UP000664859">
    <property type="component" value="Unassembled WGS sequence"/>
</dbReference>
<accession>A0A835ZH00</accession>
<evidence type="ECO:0000313" key="2">
    <source>
        <dbReference type="Proteomes" id="UP000664859"/>
    </source>
</evidence>
<dbReference type="EMBL" id="JAFCMP010000001">
    <property type="protein sequence ID" value="KAG5192898.1"/>
    <property type="molecule type" value="Genomic_DNA"/>
</dbReference>
<dbReference type="OrthoDB" id="5313at2759"/>
<reference evidence="1" key="1">
    <citation type="submission" date="2021-02" db="EMBL/GenBank/DDBJ databases">
        <title>First Annotated Genome of the Yellow-green Alga Tribonema minus.</title>
        <authorList>
            <person name="Mahan K.M."/>
        </authorList>
    </citation>
    <scope>NUCLEOTIDE SEQUENCE</scope>
    <source>
        <strain evidence="1">UTEX B ZZ1240</strain>
    </source>
</reference>
<evidence type="ECO:0000313" key="1">
    <source>
        <dbReference type="EMBL" id="KAG5192898.1"/>
    </source>
</evidence>
<dbReference type="AlphaFoldDB" id="A0A835ZH00"/>
<sequence length="158" mass="16813">MPWGSSAWANDAAWGPTGDPKVAASWFPLLKLQYAALKDLLANWDAVAPAGSTDGDAVRRKIGTVGVSSPLSAVKKTFSAIRDSEDVAEEIDLADFVEAYQAVLTDLSDAENDLYSANFADFSGGGQLKGTNFIKAAKKSIAAAKLNFEEILRTLQLD</sequence>